<evidence type="ECO:0000313" key="4">
    <source>
        <dbReference type="Proteomes" id="UP000243469"/>
    </source>
</evidence>
<dbReference type="NCBIfam" id="TIGR00252">
    <property type="entry name" value="YraN family protein"/>
    <property type="match status" value="1"/>
</dbReference>
<reference evidence="3 4" key="1">
    <citation type="submission" date="2017-10" db="EMBL/GenBank/DDBJ databases">
        <title>Novel microbial diversity and functional potential in the marine mammal oral microbiome.</title>
        <authorList>
            <person name="Dudek N.K."/>
            <person name="Sun C.L."/>
            <person name="Burstein D."/>
            <person name="Kantor R.S."/>
            <person name="Aliaga Goltsman D.S."/>
            <person name="Bik E.M."/>
            <person name="Thomas B.C."/>
            <person name="Banfield J.F."/>
            <person name="Relman D.A."/>
        </authorList>
    </citation>
    <scope>NUCLEOTIDE SEQUENCE [LARGE SCALE GENOMIC DNA]</scope>
    <source>
        <strain evidence="3">DOLJORAL78_47_21</strain>
    </source>
</reference>
<comment type="similarity">
    <text evidence="1 2">Belongs to the UPF0102 family.</text>
</comment>
<evidence type="ECO:0000256" key="2">
    <source>
        <dbReference type="HAMAP-Rule" id="MF_00048"/>
    </source>
</evidence>
<evidence type="ECO:0000256" key="1">
    <source>
        <dbReference type="ARBA" id="ARBA00006738"/>
    </source>
</evidence>
<name>A0A2G6JQC9_NEPCE</name>
<accession>A0A2G6JQC9</accession>
<dbReference type="CDD" id="cd20736">
    <property type="entry name" value="PoNe_Nuclease"/>
    <property type="match status" value="1"/>
</dbReference>
<dbReference type="NCBIfam" id="NF009150">
    <property type="entry name" value="PRK12497.1-3"/>
    <property type="match status" value="1"/>
</dbReference>
<protein>
    <recommendedName>
        <fullName evidence="2">UPF0102 protein CSA60_00495</fullName>
    </recommendedName>
</protein>
<sequence>MDRQKLGKDAEKAAEKYLKQHYLKLVERNYHCRFGEIDLIMSDGDTLVFIEVRFRSQSHYGGAATSVSFIKQSKLIKTAHYFLSHNRQHQNKTCRFDVIAFEYDGAPLQPLWYKDAFRL</sequence>
<dbReference type="Proteomes" id="UP000243469">
    <property type="component" value="Unassembled WGS sequence"/>
</dbReference>
<dbReference type="AlphaFoldDB" id="A0A2G6JQC9"/>
<dbReference type="InterPro" id="IPR003509">
    <property type="entry name" value="UPF0102_YraN-like"/>
</dbReference>
<dbReference type="InterPro" id="IPR011856">
    <property type="entry name" value="tRNA_endonuc-like_dom_sf"/>
</dbReference>
<dbReference type="EMBL" id="PDSH01000005">
    <property type="protein sequence ID" value="PIE25420.1"/>
    <property type="molecule type" value="Genomic_DNA"/>
</dbReference>
<gene>
    <name evidence="3" type="ORF">CSA60_00495</name>
</gene>
<dbReference type="PANTHER" id="PTHR34039">
    <property type="entry name" value="UPF0102 PROTEIN YRAN"/>
    <property type="match status" value="1"/>
</dbReference>
<comment type="caution">
    <text evidence="3">The sequence shown here is derived from an EMBL/GenBank/DDBJ whole genome shotgun (WGS) entry which is preliminary data.</text>
</comment>
<dbReference type="HAMAP" id="MF_00048">
    <property type="entry name" value="UPF0102"/>
    <property type="match status" value="1"/>
</dbReference>
<dbReference type="InterPro" id="IPR011335">
    <property type="entry name" value="Restrct_endonuc-II-like"/>
</dbReference>
<dbReference type="Pfam" id="PF02021">
    <property type="entry name" value="UPF0102"/>
    <property type="match status" value="1"/>
</dbReference>
<dbReference type="Gene3D" id="3.40.1350.10">
    <property type="match status" value="1"/>
</dbReference>
<dbReference type="PANTHER" id="PTHR34039:SF1">
    <property type="entry name" value="UPF0102 PROTEIN YRAN"/>
    <property type="match status" value="1"/>
</dbReference>
<dbReference type="GO" id="GO:0003676">
    <property type="term" value="F:nucleic acid binding"/>
    <property type="evidence" value="ECO:0007669"/>
    <property type="project" value="InterPro"/>
</dbReference>
<organism evidence="3 4">
    <name type="scientific">Neptuniibacter caesariensis</name>
    <dbReference type="NCBI Taxonomy" id="207954"/>
    <lineage>
        <taxon>Bacteria</taxon>
        <taxon>Pseudomonadati</taxon>
        <taxon>Pseudomonadota</taxon>
        <taxon>Gammaproteobacteria</taxon>
        <taxon>Oceanospirillales</taxon>
        <taxon>Oceanospirillaceae</taxon>
        <taxon>Neptuniibacter</taxon>
    </lineage>
</organism>
<evidence type="ECO:0000313" key="3">
    <source>
        <dbReference type="EMBL" id="PIE25420.1"/>
    </source>
</evidence>
<proteinExistence type="inferred from homology"/>
<dbReference type="SUPFAM" id="SSF52980">
    <property type="entry name" value="Restriction endonuclease-like"/>
    <property type="match status" value="1"/>
</dbReference>